<feature type="repeat" description="ANK" evidence="3">
    <location>
        <begin position="1017"/>
        <end position="1042"/>
    </location>
</feature>
<sequence>MPSSFRKLLDKTFQQGRNPGNSTPIAYTDFANSQKEADDGPSNIIRQSSDDTTSRHAPQVVPFEGEDVGENDKHGMFTLIDKHPEELGLVDIVALHGLNGHYRKTWSTTGTSGAKVNWLKTMLPQHVPKARIMSFGYDSAVQFSKSTADIGDFAEALLADLVACRKSKVEKRRPIIFICHSLGGIVFKQALVRARERDRFTDLLSQIRGVAFFGTPHAGSSAARFGEVLAIILKASTFGGSTNTRLVTDLRNNSETLRGITKSFVDRGKALQILTFYETEKMDNLNFMVVDKTSAVMNLPNETTIPISANHITMCKFSDSQAGQRNFRRVGFHLKEMVDALIKAEDSGLGNLSQLQLLEELLDDAKYELFCTENPDRAASLYDLNSERLQLKALNRQDQACIEALFATAGDYDRHREQLDMPVQGTCSWIFQHHKFVNFRNSEDPSLLWITGNPGCGKSILSRFLTDTLESIAEDKDEAASKPIICSFFFKDGQDKRTQSESAVSSLLHQLTMARPILSWFAREELAAKGSAFTLSPEAVWRVMCKACSRVPKRQVICIVDALDECSENSRNRFIRMMLSTFSSPDAKKTAGWLKVLVTSRPQPEIEMQFKFDTTIRLRGENETRSVAHDIGMVIKDRVQKLKTDSTLTPETCEVVERVLNEKADGTFLWISLVLESIISGRSRKLSAVEKRLAVIPKDLDALYAHALQESDEEEEEISRKLLSILLAATRPLSLKELNICLSLNSTTKCLSDMEHEPDINHTVKSYGGFFIRIAHSQVSLVHQTAREYLLRDDRALPGQSWKHSIGILESNFSLAQSCLQFLLLRDWTTYIEDHTADQEPSMYAPRLLAILSEGQSDFYRYAAKNWFVHINSSGSNCELPPEHRKNVKKLCDQTQKPFALWWSCYASFEFWDSYAGKYYLDFAAARGDLIVLKELMTANSLSIKSTNHYVRDVLVSAIEKNRDEIRDWIFSEFDSTEVDVGPALVSAILNKDSSLVEIICRNTGIDLNRQYSVHANRYTPLEMAIRTDSLSMVRLLVARGATCFNWSTFQAAVKSYNEEIIAFVLEKTRNEDPTEKAALLHQAVELAFANKTFSGVMNLVSEGLAIPHPHCLPFQLMDASNRKSKSDVVRLVGEGARDDQGIALILASYSAATLRVLLDTQVYPVDRVWEAFKFLTSDTAGLYRKLLCTRFDNDYTSDKVFRREIMLGEEEEDECLPLFLRRLTGLDRSFSSNAIALFLSCGDRREAWPARQGIIRHLLEKVLQDTEPKTAASFFTLAALCEAGDESCFLLPGFNVNSKDRYGMTPLLAAILGRSNNRVSYLLRNGAKVAPVSWHKPSVKEPMLDMTDSTKSTSIFPIDPEFWDENPDWIPSKLSRDQAKMFERYTSVSAVTQSWESIWAVLGQHSFTISGLGVGLELDARPLILGQESASEIESPVAGSLQEQSPKVSHYFQDFVEMRDMFDRALGHHTQSEADIWASPIYAFFNDMSASLVLPSPYTQKVGLAGRTALHLTAERGLHSFIIWLISIGQSLSAVDDEGRTPLHSLSPFNNLNTNMDTVIKAMLQGGANMAAVDKAGNTPLHTSISQARFPKAATLIQLGSPVNIQNYSGWTPLHEVTRAEFKPPALLILSEQLVEKGAVILAKDVVGLTPLHYAILHAAKDRHDSGTEMLKILVRKAVLTGGLLSDRYDDGLTLFEFAQQTRQGPLPNETAKNELDDVIDFLRTAASWGHSGLEQSAIVAFHELSLASAANERVDSFPMDDYFDNDENEDDFGFSDQDQDADNSSDEADADLSS</sequence>
<proteinExistence type="inferred from homology"/>
<reference evidence="8" key="1">
    <citation type="journal article" date="2021" name="Nat. Commun.">
        <title>Genetic determinants of endophytism in the Arabidopsis root mycobiome.</title>
        <authorList>
            <person name="Mesny F."/>
            <person name="Miyauchi S."/>
            <person name="Thiergart T."/>
            <person name="Pickel B."/>
            <person name="Atanasova L."/>
            <person name="Karlsson M."/>
            <person name="Huettel B."/>
            <person name="Barry K.W."/>
            <person name="Haridas S."/>
            <person name="Chen C."/>
            <person name="Bauer D."/>
            <person name="Andreopoulos W."/>
            <person name="Pangilinan J."/>
            <person name="LaButti K."/>
            <person name="Riley R."/>
            <person name="Lipzen A."/>
            <person name="Clum A."/>
            <person name="Drula E."/>
            <person name="Henrissat B."/>
            <person name="Kohler A."/>
            <person name="Grigoriev I.V."/>
            <person name="Martin F.M."/>
            <person name="Hacquard S."/>
        </authorList>
    </citation>
    <scope>NUCLEOTIDE SEQUENCE</scope>
    <source>
        <strain evidence="8">MPI-CAGE-AT-0021</strain>
    </source>
</reference>
<name>A0A9P9J025_9HYPO</name>
<dbReference type="SUPFAM" id="SSF53474">
    <property type="entry name" value="alpha/beta-Hydrolases"/>
    <property type="match status" value="1"/>
</dbReference>
<evidence type="ECO:0008006" key="10">
    <source>
        <dbReference type="Google" id="ProtNLM"/>
    </source>
</evidence>
<dbReference type="PROSITE" id="PS50088">
    <property type="entry name" value="ANK_REPEAT"/>
    <property type="match status" value="4"/>
</dbReference>
<keyword evidence="2" id="KW-0677">Repeat</keyword>
<evidence type="ECO:0000259" key="7">
    <source>
        <dbReference type="Pfam" id="PF24883"/>
    </source>
</evidence>
<dbReference type="InterPro" id="IPR054471">
    <property type="entry name" value="GPIID_WHD"/>
</dbReference>
<evidence type="ECO:0000256" key="4">
    <source>
        <dbReference type="SAM" id="MobiDB-lite"/>
    </source>
</evidence>
<dbReference type="Pfam" id="PF22939">
    <property type="entry name" value="WHD_GPIID"/>
    <property type="match status" value="1"/>
</dbReference>
<dbReference type="OrthoDB" id="5086500at2759"/>
<feature type="compositionally biased region" description="Acidic residues" evidence="4">
    <location>
        <begin position="1763"/>
        <end position="1796"/>
    </location>
</feature>
<keyword evidence="3" id="KW-0040">ANK repeat</keyword>
<protein>
    <recommendedName>
        <fullName evidence="10">DUF676 domain-containing protein</fullName>
    </recommendedName>
</protein>
<evidence type="ECO:0000259" key="5">
    <source>
        <dbReference type="Pfam" id="PF05057"/>
    </source>
</evidence>
<evidence type="ECO:0000259" key="6">
    <source>
        <dbReference type="Pfam" id="PF22939"/>
    </source>
</evidence>
<dbReference type="Proteomes" id="UP000717696">
    <property type="component" value="Unassembled WGS sequence"/>
</dbReference>
<evidence type="ECO:0000256" key="2">
    <source>
        <dbReference type="ARBA" id="ARBA00022737"/>
    </source>
</evidence>
<evidence type="ECO:0000256" key="3">
    <source>
        <dbReference type="PROSITE-ProRule" id="PRU00023"/>
    </source>
</evidence>
<dbReference type="InterPro" id="IPR029058">
    <property type="entry name" value="AB_hydrolase_fold"/>
</dbReference>
<organism evidence="8 9">
    <name type="scientific">Dactylonectria estremocensis</name>
    <dbReference type="NCBI Taxonomy" id="1079267"/>
    <lineage>
        <taxon>Eukaryota</taxon>
        <taxon>Fungi</taxon>
        <taxon>Dikarya</taxon>
        <taxon>Ascomycota</taxon>
        <taxon>Pezizomycotina</taxon>
        <taxon>Sordariomycetes</taxon>
        <taxon>Hypocreomycetidae</taxon>
        <taxon>Hypocreales</taxon>
        <taxon>Nectriaceae</taxon>
        <taxon>Dactylonectria</taxon>
    </lineage>
</organism>
<feature type="repeat" description="ANK" evidence="3">
    <location>
        <begin position="1539"/>
        <end position="1576"/>
    </location>
</feature>
<dbReference type="PROSITE" id="PS50297">
    <property type="entry name" value="ANK_REP_REGION"/>
    <property type="match status" value="2"/>
</dbReference>
<feature type="repeat" description="ANK" evidence="3">
    <location>
        <begin position="1577"/>
        <end position="1609"/>
    </location>
</feature>
<dbReference type="PANTHER" id="PTHR10039">
    <property type="entry name" value="AMELOGENIN"/>
    <property type="match status" value="1"/>
</dbReference>
<dbReference type="PANTHER" id="PTHR10039:SF14">
    <property type="entry name" value="NACHT DOMAIN-CONTAINING PROTEIN"/>
    <property type="match status" value="1"/>
</dbReference>
<feature type="compositionally biased region" description="Polar residues" evidence="4">
    <location>
        <begin position="12"/>
        <end position="34"/>
    </location>
</feature>
<dbReference type="SUPFAM" id="SSF48403">
    <property type="entry name" value="Ankyrin repeat"/>
    <property type="match status" value="1"/>
</dbReference>
<dbReference type="EMBL" id="JAGMUU010000013">
    <property type="protein sequence ID" value="KAH7140282.1"/>
    <property type="molecule type" value="Genomic_DNA"/>
</dbReference>
<dbReference type="SUPFAM" id="SSF52540">
    <property type="entry name" value="P-loop containing nucleoside triphosphate hydrolases"/>
    <property type="match status" value="1"/>
</dbReference>
<dbReference type="InterPro" id="IPR027417">
    <property type="entry name" value="P-loop_NTPase"/>
</dbReference>
<keyword evidence="9" id="KW-1185">Reference proteome</keyword>
<dbReference type="Gene3D" id="1.25.40.20">
    <property type="entry name" value="Ankyrin repeat-containing domain"/>
    <property type="match status" value="3"/>
</dbReference>
<feature type="region of interest" description="Disordered" evidence="4">
    <location>
        <begin position="1760"/>
        <end position="1796"/>
    </location>
</feature>
<feature type="domain" description="GPI inositol-deacylase winged helix" evidence="6">
    <location>
        <begin position="717"/>
        <end position="796"/>
    </location>
</feature>
<dbReference type="InterPro" id="IPR056884">
    <property type="entry name" value="NPHP3-like_N"/>
</dbReference>
<accession>A0A9P9J025</accession>
<dbReference type="InterPro" id="IPR002110">
    <property type="entry name" value="Ankyrin_rpt"/>
</dbReference>
<evidence type="ECO:0000313" key="8">
    <source>
        <dbReference type="EMBL" id="KAH7140282.1"/>
    </source>
</evidence>
<dbReference type="SMART" id="SM00248">
    <property type="entry name" value="ANK"/>
    <property type="match status" value="8"/>
</dbReference>
<dbReference type="Pfam" id="PF05057">
    <property type="entry name" value="DUF676"/>
    <property type="match status" value="1"/>
</dbReference>
<comment type="similarity">
    <text evidence="1">Belongs to the putative lipase ROG1 family.</text>
</comment>
<dbReference type="InterPro" id="IPR036770">
    <property type="entry name" value="Ankyrin_rpt-contain_sf"/>
</dbReference>
<comment type="caution">
    <text evidence="8">The sequence shown here is derived from an EMBL/GenBank/DDBJ whole genome shotgun (WGS) entry which is preliminary data.</text>
</comment>
<dbReference type="Gene3D" id="3.40.50.1820">
    <property type="entry name" value="alpha/beta hydrolase"/>
    <property type="match status" value="1"/>
</dbReference>
<feature type="domain" description="Nephrocystin 3-like N-terminal" evidence="7">
    <location>
        <begin position="425"/>
        <end position="601"/>
    </location>
</feature>
<feature type="repeat" description="ANK" evidence="3">
    <location>
        <begin position="1506"/>
        <end position="1538"/>
    </location>
</feature>
<dbReference type="InterPro" id="IPR007751">
    <property type="entry name" value="DUF676_lipase-like"/>
</dbReference>
<evidence type="ECO:0000313" key="9">
    <source>
        <dbReference type="Proteomes" id="UP000717696"/>
    </source>
</evidence>
<feature type="region of interest" description="Disordered" evidence="4">
    <location>
        <begin position="1"/>
        <end position="68"/>
    </location>
</feature>
<dbReference type="Gene3D" id="3.40.50.300">
    <property type="entry name" value="P-loop containing nucleotide triphosphate hydrolases"/>
    <property type="match status" value="1"/>
</dbReference>
<dbReference type="Pfam" id="PF24883">
    <property type="entry name" value="NPHP3_N"/>
    <property type="match status" value="1"/>
</dbReference>
<gene>
    <name evidence="8" type="ORF">B0J13DRAFT_477392</name>
</gene>
<feature type="domain" description="DUF676" evidence="5">
    <location>
        <begin position="93"/>
        <end position="221"/>
    </location>
</feature>
<evidence type="ECO:0000256" key="1">
    <source>
        <dbReference type="ARBA" id="ARBA00007920"/>
    </source>
</evidence>